<dbReference type="GO" id="GO:0016987">
    <property type="term" value="F:sigma factor activity"/>
    <property type="evidence" value="ECO:0007669"/>
    <property type="project" value="UniProtKB-KW"/>
</dbReference>
<organism evidence="7 8">
    <name type="scientific">Aquibacillus halophilus</name>
    <dbReference type="NCBI Taxonomy" id="930132"/>
    <lineage>
        <taxon>Bacteria</taxon>
        <taxon>Bacillati</taxon>
        <taxon>Bacillota</taxon>
        <taxon>Bacilli</taxon>
        <taxon>Bacillales</taxon>
        <taxon>Bacillaceae</taxon>
        <taxon>Aquibacillus</taxon>
    </lineage>
</organism>
<dbReference type="AlphaFoldDB" id="A0A6A8DET4"/>
<dbReference type="InterPro" id="IPR014284">
    <property type="entry name" value="RNA_pol_sigma-70_dom"/>
</dbReference>
<dbReference type="Proteomes" id="UP000799092">
    <property type="component" value="Unassembled WGS sequence"/>
</dbReference>
<reference evidence="7" key="1">
    <citation type="submission" date="2019-11" db="EMBL/GenBank/DDBJ databases">
        <authorList>
            <person name="Li J."/>
        </authorList>
    </citation>
    <scope>NUCLEOTIDE SEQUENCE</scope>
    <source>
        <strain evidence="7">B6B</strain>
    </source>
</reference>
<dbReference type="NCBIfam" id="NF006930">
    <property type="entry name" value="PRK09415.1"/>
    <property type="match status" value="1"/>
</dbReference>
<dbReference type="InterPro" id="IPR013325">
    <property type="entry name" value="RNA_pol_sigma_r2"/>
</dbReference>
<dbReference type="CDD" id="cd06171">
    <property type="entry name" value="Sigma70_r4"/>
    <property type="match status" value="1"/>
</dbReference>
<dbReference type="PANTHER" id="PTHR43133">
    <property type="entry name" value="RNA POLYMERASE ECF-TYPE SIGMA FACTO"/>
    <property type="match status" value="1"/>
</dbReference>
<dbReference type="OrthoDB" id="9794508at2"/>
<dbReference type="SUPFAM" id="SSF88659">
    <property type="entry name" value="Sigma3 and sigma4 domains of RNA polymerase sigma factors"/>
    <property type="match status" value="1"/>
</dbReference>
<dbReference type="Gene3D" id="1.10.1740.10">
    <property type="match status" value="1"/>
</dbReference>
<dbReference type="InterPro" id="IPR039425">
    <property type="entry name" value="RNA_pol_sigma-70-like"/>
</dbReference>
<sequence>MEEITAETFQIEDKAELIDQMMTKYGQEILQLAYSYVNSKEVAEDLTQDIFLKCYNSLHTFKGKSKLRTWLWQIAINHCKDYLKSWYKKNVIDPKTENVFDKGQNDNVEQTVIQKDEDDKLVMEIMKLPVKYREVIYLFYFEELTIKELATLIGNNQNTIKTRLKRSKELLKKKLEDNLNGR</sequence>
<evidence type="ECO:0000313" key="7">
    <source>
        <dbReference type="EMBL" id="MRH44153.1"/>
    </source>
</evidence>
<dbReference type="InterPro" id="IPR007627">
    <property type="entry name" value="RNA_pol_sigma70_r2"/>
</dbReference>
<dbReference type="InterPro" id="IPR013249">
    <property type="entry name" value="RNA_pol_sigma70_r4_t2"/>
</dbReference>
<dbReference type="EMBL" id="WJNG01000014">
    <property type="protein sequence ID" value="MRH44153.1"/>
    <property type="molecule type" value="Genomic_DNA"/>
</dbReference>
<comment type="similarity">
    <text evidence="1">Belongs to the sigma-70 factor family. ECF subfamily.</text>
</comment>
<dbReference type="InterPro" id="IPR013324">
    <property type="entry name" value="RNA_pol_sigma_r3/r4-like"/>
</dbReference>
<dbReference type="GO" id="GO:0006352">
    <property type="term" value="P:DNA-templated transcription initiation"/>
    <property type="evidence" value="ECO:0007669"/>
    <property type="project" value="InterPro"/>
</dbReference>
<dbReference type="Pfam" id="PF08281">
    <property type="entry name" value="Sigma70_r4_2"/>
    <property type="match status" value="1"/>
</dbReference>
<evidence type="ECO:0000256" key="2">
    <source>
        <dbReference type="ARBA" id="ARBA00023015"/>
    </source>
</evidence>
<dbReference type="PANTHER" id="PTHR43133:SF60">
    <property type="entry name" value="RNA POLYMERASE SIGMA FACTOR SIGV"/>
    <property type="match status" value="1"/>
</dbReference>
<dbReference type="SUPFAM" id="SSF88946">
    <property type="entry name" value="Sigma2 domain of RNA polymerase sigma factors"/>
    <property type="match status" value="1"/>
</dbReference>
<proteinExistence type="inferred from homology"/>
<keyword evidence="2" id="KW-0805">Transcription regulation</keyword>
<feature type="domain" description="RNA polymerase sigma factor 70 region 4 type 2" evidence="6">
    <location>
        <begin position="121"/>
        <end position="170"/>
    </location>
</feature>
<protein>
    <submittedName>
        <fullName evidence="7">Sigma-70 family RNA polymerase sigma factor</fullName>
    </submittedName>
</protein>
<evidence type="ECO:0000256" key="1">
    <source>
        <dbReference type="ARBA" id="ARBA00010641"/>
    </source>
</evidence>
<keyword evidence="3" id="KW-0731">Sigma factor</keyword>
<dbReference type="InterPro" id="IPR036388">
    <property type="entry name" value="WH-like_DNA-bd_sf"/>
</dbReference>
<feature type="domain" description="RNA polymerase sigma-70 region 2" evidence="5">
    <location>
        <begin position="22"/>
        <end position="85"/>
    </location>
</feature>
<dbReference type="Pfam" id="PF04542">
    <property type="entry name" value="Sigma70_r2"/>
    <property type="match status" value="1"/>
</dbReference>
<evidence type="ECO:0000313" key="8">
    <source>
        <dbReference type="Proteomes" id="UP000799092"/>
    </source>
</evidence>
<accession>A0A6A8DET4</accession>
<dbReference type="GO" id="GO:0003677">
    <property type="term" value="F:DNA binding"/>
    <property type="evidence" value="ECO:0007669"/>
    <property type="project" value="InterPro"/>
</dbReference>
<dbReference type="Gene3D" id="1.10.10.10">
    <property type="entry name" value="Winged helix-like DNA-binding domain superfamily/Winged helix DNA-binding domain"/>
    <property type="match status" value="1"/>
</dbReference>
<evidence type="ECO:0000259" key="5">
    <source>
        <dbReference type="Pfam" id="PF04542"/>
    </source>
</evidence>
<dbReference type="NCBIfam" id="TIGR02937">
    <property type="entry name" value="sigma70-ECF"/>
    <property type="match status" value="1"/>
</dbReference>
<keyword evidence="4" id="KW-0804">Transcription</keyword>
<evidence type="ECO:0000256" key="4">
    <source>
        <dbReference type="ARBA" id="ARBA00023163"/>
    </source>
</evidence>
<comment type="caution">
    <text evidence="7">The sequence shown here is derived from an EMBL/GenBank/DDBJ whole genome shotgun (WGS) entry which is preliminary data.</text>
</comment>
<dbReference type="RefSeq" id="WP_153737767.1">
    <property type="nucleotide sequence ID" value="NZ_WJNG01000014.1"/>
</dbReference>
<evidence type="ECO:0000256" key="3">
    <source>
        <dbReference type="ARBA" id="ARBA00023082"/>
    </source>
</evidence>
<evidence type="ECO:0000259" key="6">
    <source>
        <dbReference type="Pfam" id="PF08281"/>
    </source>
</evidence>
<gene>
    <name evidence="7" type="ORF">GH741_16040</name>
</gene>
<keyword evidence="8" id="KW-1185">Reference proteome</keyword>
<name>A0A6A8DET4_9BACI</name>